<evidence type="ECO:0000313" key="4">
    <source>
        <dbReference type="Proteomes" id="UP000635316"/>
    </source>
</evidence>
<dbReference type="SUPFAM" id="SSF56317">
    <property type="entry name" value="Carbon-nitrogen hydrolase"/>
    <property type="match status" value="1"/>
</dbReference>
<dbReference type="InterPro" id="IPR036526">
    <property type="entry name" value="C-N_Hydrolase_sf"/>
</dbReference>
<dbReference type="CDD" id="cd01646">
    <property type="entry name" value="RT_Bac_retron_I"/>
    <property type="match status" value="1"/>
</dbReference>
<keyword evidence="3" id="KW-0548">Nucleotidyltransferase</keyword>
<dbReference type="GO" id="GO:0003964">
    <property type="term" value="F:RNA-directed DNA polymerase activity"/>
    <property type="evidence" value="ECO:0007669"/>
    <property type="project" value="UniProtKB-KW"/>
</dbReference>
<evidence type="ECO:0000313" key="3">
    <source>
        <dbReference type="EMBL" id="MBK1780887.1"/>
    </source>
</evidence>
<sequence>MITLEDLILAWRKAKVDLYYSTNPPLLAMADYEDNLLENLENLRECINSDDQEWLTDPKFLGTWTLAPKSISFPKKPKTTEGSKKHSPAEDHTHETTLIFASQDAEWSNHISNGDRPTAEFRLMADCSIDFHVFSALWIMKVGHLFDRTLGENVYGSRLRRTRHDDFNDMALGSFKPYLKPFRDWRDGAIDAMRRALSQGKEVIALTADVSSFYHKLNPAFMLDDEFHQKAGVKLDAAPLAQLNKLFIKALQAWSDKTPLKSGLPVGLPASAIVANAALIELDQFIEQQVVPLYYGRYVDDILLVMHNTSKLSSSAHFWEWIINRDGGNDLLKQENGSIVFHRSYLADSHIAFENNKNKLFILGGTPGTVLINAISEQINQRASEWRSLPDLPDNPGSIATDLLKATNHSGEHADNLRKTDCLTLHRAGFALNLRDYEAFERDLLPEAWQAHRHAFFEAVIDHLLTPVKFFELAQYLPRIIRMATACEDFQHLAKIIEKLDKTIQSVCEQCSLRIKAKEKPDVGFRHGISLWKTHHANVISEAILSALPPRLGRKAQQDWQQNMESHWQRLSEHLRITWLKNRVSKSIRDLQKLHAHLFSHDLAHIPLRFAGLPRELAWQRSIPFRKSLSGVKWLINDATQISEGIEILAEWFKPKLINGIPPGLYFATRPFTLNELYLIAPEPFSNTSLPRLDKVIYALRGFELHADKMPQWDKHQRTLIIPDGEPKARQTIAVSSWETSDSNFTAAAMGKPDPASRRRYQRLNRLINELISRPDHAGYVILPELAIPPKWFLRIAGKLNGRRISLISGVEYLRSGKKHVHNQTWASLTHDGLGFPSLMLYRQDKQKPAFHEERELFRLAGVCLKPAKTWKNDIPPVIQHGDFHFAMLICSELTNIRYRAELRGKIDALFIPEWNSDTDTFNALVESAALDIHAYIIQCNNRRFGDSRIRAPYKDRWKRDLLRVKGGNHDYCITGEIDVQALRKFQSSFRSPNDSFKPVPDGFKTEFGRKVLPLGE</sequence>
<feature type="region of interest" description="Disordered" evidence="1">
    <location>
        <begin position="72"/>
        <end position="92"/>
    </location>
</feature>
<feature type="compositionally biased region" description="Basic and acidic residues" evidence="1">
    <location>
        <begin position="78"/>
        <end position="92"/>
    </location>
</feature>
<keyword evidence="3" id="KW-0808">Transferase</keyword>
<name>A0ABS1EAH4_9BURK</name>
<dbReference type="Proteomes" id="UP000635316">
    <property type="component" value="Unassembled WGS sequence"/>
</dbReference>
<dbReference type="RefSeq" id="WP_200235205.1">
    <property type="nucleotide sequence ID" value="NZ_JAENGP010000005.1"/>
</dbReference>
<feature type="domain" description="Reverse transcriptase" evidence="2">
    <location>
        <begin position="119"/>
        <end position="313"/>
    </location>
</feature>
<reference evidence="3 4" key="1">
    <citation type="submission" date="2020-12" db="EMBL/GenBank/DDBJ databases">
        <authorList>
            <person name="Lu T."/>
            <person name="Wang Q."/>
            <person name="Han X."/>
        </authorList>
    </citation>
    <scope>NUCLEOTIDE SEQUENCE [LARGE SCALE GENOMIC DNA]</scope>
    <source>
        <strain evidence="3 4">WQ 585</strain>
    </source>
</reference>
<gene>
    <name evidence="3" type="ORF">JHL22_06625</name>
</gene>
<dbReference type="InterPro" id="IPR000477">
    <property type="entry name" value="RT_dom"/>
</dbReference>
<protein>
    <submittedName>
        <fullName evidence="3">RNA-directed DNA polymerase</fullName>
    </submittedName>
</protein>
<dbReference type="EMBL" id="JAENGP010000005">
    <property type="protein sequence ID" value="MBK1780887.1"/>
    <property type="molecule type" value="Genomic_DNA"/>
</dbReference>
<accession>A0ABS1EAH4</accession>
<proteinExistence type="predicted"/>
<dbReference type="Gene3D" id="3.60.110.10">
    <property type="entry name" value="Carbon-nitrogen hydrolase"/>
    <property type="match status" value="1"/>
</dbReference>
<evidence type="ECO:0000259" key="2">
    <source>
        <dbReference type="Pfam" id="PF00078"/>
    </source>
</evidence>
<dbReference type="Pfam" id="PF00078">
    <property type="entry name" value="RVT_1"/>
    <property type="match status" value="1"/>
</dbReference>
<keyword evidence="4" id="KW-1185">Reference proteome</keyword>
<organism evidence="3 4">
    <name type="scientific">Advenella mandrilli</name>
    <dbReference type="NCBI Taxonomy" id="2800330"/>
    <lineage>
        <taxon>Bacteria</taxon>
        <taxon>Pseudomonadati</taxon>
        <taxon>Pseudomonadota</taxon>
        <taxon>Betaproteobacteria</taxon>
        <taxon>Burkholderiales</taxon>
        <taxon>Alcaligenaceae</taxon>
    </lineage>
</organism>
<keyword evidence="3" id="KW-0695">RNA-directed DNA polymerase</keyword>
<evidence type="ECO:0000256" key="1">
    <source>
        <dbReference type="SAM" id="MobiDB-lite"/>
    </source>
</evidence>
<comment type="caution">
    <text evidence="3">The sequence shown here is derived from an EMBL/GenBank/DDBJ whole genome shotgun (WGS) entry which is preliminary data.</text>
</comment>